<proteinExistence type="inferred from homology"/>
<evidence type="ECO:0000256" key="14">
    <source>
        <dbReference type="ARBA" id="ARBA00026121"/>
    </source>
</evidence>
<evidence type="ECO:0000256" key="19">
    <source>
        <dbReference type="ARBA" id="ARBA00060276"/>
    </source>
</evidence>
<keyword evidence="7" id="KW-0547">Nucleotide-binding</keyword>
<dbReference type="InterPro" id="IPR025110">
    <property type="entry name" value="AMP-bd_C"/>
</dbReference>
<evidence type="ECO:0000256" key="5">
    <source>
        <dbReference type="ARBA" id="ARBA00022598"/>
    </source>
</evidence>
<dbReference type="SUPFAM" id="SSF56801">
    <property type="entry name" value="Acetyl-CoA synthetase-like"/>
    <property type="match status" value="1"/>
</dbReference>
<sequence length="807" mass="89870">MFGKDTPERGAERETDGIGAKVGADLPIRVFIVVVTFSHSSNRSVNVWCVFCLSLGGRDQDIAPALAATAAASTGIPQDRLLLVFQISATRSSLARPRAHASPPGAADPADDDPPLTLSFRSIHHLWSSIHSFIVFFEIENVIQTFRSPDHLRMSNSQIEFISLTLLVSGIALDWVPAGWLLGCIMFAYLMFMHGDFYYRSYLTLNRDLRGLYLLLAVKFDLNRRWRENRGIGDIFLDLVRKTPNKPAITDIASQRTLTFAQFNRECNRVANYFQQSLGYRKGDTVALFMENGIDFVAVWMGLAKLGVATAWINTNLKMEPLAHCVQTSEAACIIVSSSLQEELHTAITKNLLDGAKIKVFVKGGNALEGSNAQQLDDFLADSSGDEPARKDCVDFKSMLCFIYTSGTTGMPKAAVMKHFRYYSMVMGSAKSFRIRSSDKIYISMPMYHTAAGIIGVGQMLLTGSSCVIRKKFSASNFWKDCTLYNCTASQYIGEICRYLLAQPVCPEEKQHKMRMMYGNGLRSEIWKKFVERFHIQIGEVYGSTEGTSNLVNIDGHVGACGFLPISPLTSRMHPVRLIKVDEATGDIQRSSDGLCIPCVPGETGAMVSTIRKNNPLLVFEGYLNRSETSKKVIRNVFRRGDSVFVSGDILRWDRLGYVYFKDRTGDTFRWKGENVSTTEVEAIIHPLPSVDDATVYGVTVPGVEGRTGMAAIVKSSLESTDDAFLAELSQVLRSSLPTYAVPVFIRLCAAVDKTGTFKLVKTRLQQLGYRNENNDKVFYYDNLSRSYVRLTDELVSRLDQGLIKNL</sequence>
<dbReference type="InterPro" id="IPR042099">
    <property type="entry name" value="ANL_N_sf"/>
</dbReference>
<dbReference type="OrthoDB" id="288590at2759"/>
<comment type="caution">
    <text evidence="25">The sequence shown here is derived from an EMBL/GenBank/DDBJ whole genome shotgun (WGS) entry which is preliminary data.</text>
</comment>
<dbReference type="GO" id="GO:0005778">
    <property type="term" value="C:peroxisomal membrane"/>
    <property type="evidence" value="ECO:0007669"/>
    <property type="project" value="UniProtKB-SubCell"/>
</dbReference>
<feature type="domain" description="AMP-binding enzyme C-terminal" evidence="24">
    <location>
        <begin position="680"/>
        <end position="759"/>
    </location>
</feature>
<evidence type="ECO:0000313" key="26">
    <source>
        <dbReference type="Proteomes" id="UP000298663"/>
    </source>
</evidence>
<dbReference type="Proteomes" id="UP000298663">
    <property type="component" value="Unassembled WGS sequence"/>
</dbReference>
<dbReference type="FunFam" id="3.30.300.30:FF:000002">
    <property type="entry name" value="Long-chain fatty acid transport protein 1"/>
    <property type="match status" value="1"/>
</dbReference>
<feature type="transmembrane region" description="Helical" evidence="22">
    <location>
        <begin position="441"/>
        <end position="462"/>
    </location>
</feature>
<reference evidence="25 26" key="2">
    <citation type="journal article" date="2019" name="G3 (Bethesda)">
        <title>Hybrid Assembly of the Genome of the Entomopathogenic Nematode Steinernema carpocapsae Identifies the X-Chromosome.</title>
        <authorList>
            <person name="Serra L."/>
            <person name="Macchietto M."/>
            <person name="Macias-Munoz A."/>
            <person name="McGill C.J."/>
            <person name="Rodriguez I.M."/>
            <person name="Rodriguez B."/>
            <person name="Murad R."/>
            <person name="Mortazavi A."/>
        </authorList>
    </citation>
    <scope>NUCLEOTIDE SEQUENCE [LARGE SCALE GENOMIC DNA]</scope>
    <source>
        <strain evidence="25 26">ALL</strain>
    </source>
</reference>
<evidence type="ECO:0000256" key="10">
    <source>
        <dbReference type="ARBA" id="ARBA00022989"/>
    </source>
</evidence>
<evidence type="ECO:0000256" key="12">
    <source>
        <dbReference type="ARBA" id="ARBA00023136"/>
    </source>
</evidence>
<protein>
    <recommendedName>
        <fullName evidence="20">Very long-chain fatty acid transport protein</fullName>
        <ecNumber evidence="14">6.2.1.3</ecNumber>
    </recommendedName>
    <alternativeName>
        <fullName evidence="16">Long-chain-fatty-acid--CoA ligase</fullName>
    </alternativeName>
    <alternativeName>
        <fullName evidence="21">Very-long-chain acyl-CoA synthetase</fullName>
    </alternativeName>
</protein>
<evidence type="ECO:0000256" key="20">
    <source>
        <dbReference type="ARBA" id="ARBA00068795"/>
    </source>
</evidence>
<keyword evidence="9" id="KW-0067">ATP-binding</keyword>
<evidence type="ECO:0000259" key="23">
    <source>
        <dbReference type="Pfam" id="PF00501"/>
    </source>
</evidence>
<evidence type="ECO:0000256" key="21">
    <source>
        <dbReference type="ARBA" id="ARBA00078285"/>
    </source>
</evidence>
<accession>A0A4U8UVF0</accession>
<dbReference type="InterPro" id="IPR020845">
    <property type="entry name" value="AMP-binding_CS"/>
</dbReference>
<dbReference type="EC" id="6.2.1.3" evidence="14"/>
<dbReference type="FunFam" id="3.40.50.12780:FF:000019">
    <property type="entry name" value="Long-chain fatty acid transporter"/>
    <property type="match status" value="1"/>
</dbReference>
<dbReference type="Gene3D" id="3.30.300.30">
    <property type="match status" value="1"/>
</dbReference>
<keyword evidence="4" id="KW-1003">Cell membrane</keyword>
<dbReference type="Pfam" id="PF13193">
    <property type="entry name" value="AMP-binding_C"/>
    <property type="match status" value="1"/>
</dbReference>
<dbReference type="PANTHER" id="PTHR43107">
    <property type="entry name" value="LONG-CHAIN FATTY ACID TRANSPORT PROTEIN"/>
    <property type="match status" value="1"/>
</dbReference>
<keyword evidence="26" id="KW-1185">Reference proteome</keyword>
<evidence type="ECO:0000256" key="3">
    <source>
        <dbReference type="ARBA" id="ARBA00022448"/>
    </source>
</evidence>
<evidence type="ECO:0000256" key="13">
    <source>
        <dbReference type="ARBA" id="ARBA00023140"/>
    </source>
</evidence>
<evidence type="ECO:0000256" key="11">
    <source>
        <dbReference type="ARBA" id="ARBA00023055"/>
    </source>
</evidence>
<dbReference type="Pfam" id="PF00501">
    <property type="entry name" value="AMP-binding"/>
    <property type="match status" value="1"/>
</dbReference>
<evidence type="ECO:0000256" key="18">
    <source>
        <dbReference type="ARBA" id="ARBA00048666"/>
    </source>
</evidence>
<evidence type="ECO:0000256" key="6">
    <source>
        <dbReference type="ARBA" id="ARBA00022692"/>
    </source>
</evidence>
<evidence type="ECO:0000256" key="17">
    <source>
        <dbReference type="ARBA" id="ARBA00046271"/>
    </source>
</evidence>
<comment type="subcellular location">
    <subcellularLocation>
        <location evidence="1">Cell membrane</location>
        <topology evidence="1">Multi-pass membrane protein</topology>
    </subcellularLocation>
    <subcellularLocation>
        <location evidence="17">Peroxisome membrane</location>
    </subcellularLocation>
</comment>
<comment type="similarity">
    <text evidence="2">Belongs to the ATP-dependent AMP-binding enzyme family.</text>
</comment>
<evidence type="ECO:0000256" key="16">
    <source>
        <dbReference type="ARBA" id="ARBA00041297"/>
    </source>
</evidence>
<keyword evidence="5" id="KW-0436">Ligase</keyword>
<dbReference type="GO" id="GO:0004467">
    <property type="term" value="F:long-chain fatty acid-CoA ligase activity"/>
    <property type="evidence" value="ECO:0007669"/>
    <property type="project" value="UniProtKB-EC"/>
</dbReference>
<organism evidence="25 26">
    <name type="scientific">Steinernema carpocapsae</name>
    <name type="common">Entomopathogenic nematode</name>
    <dbReference type="NCBI Taxonomy" id="34508"/>
    <lineage>
        <taxon>Eukaryota</taxon>
        <taxon>Metazoa</taxon>
        <taxon>Ecdysozoa</taxon>
        <taxon>Nematoda</taxon>
        <taxon>Chromadorea</taxon>
        <taxon>Rhabditida</taxon>
        <taxon>Tylenchina</taxon>
        <taxon>Panagrolaimomorpha</taxon>
        <taxon>Strongyloidoidea</taxon>
        <taxon>Steinernematidae</taxon>
        <taxon>Steinernema</taxon>
    </lineage>
</organism>
<comment type="catalytic activity">
    <reaction evidence="18">
        <text>tetracosanoate + ATP + CoA = tetracosanoyl-CoA + AMP + diphosphate</text>
        <dbReference type="Rhea" id="RHEA:33639"/>
        <dbReference type="ChEBI" id="CHEBI:30616"/>
        <dbReference type="ChEBI" id="CHEBI:31014"/>
        <dbReference type="ChEBI" id="CHEBI:33019"/>
        <dbReference type="ChEBI" id="CHEBI:57287"/>
        <dbReference type="ChEBI" id="CHEBI:65052"/>
        <dbReference type="ChEBI" id="CHEBI:456215"/>
    </reaction>
    <physiologicalReaction direction="left-to-right" evidence="18">
        <dbReference type="Rhea" id="RHEA:33640"/>
    </physiologicalReaction>
</comment>
<dbReference type="EMBL" id="AZBU02000001">
    <property type="protein sequence ID" value="TMS37390.1"/>
    <property type="molecule type" value="Genomic_DNA"/>
</dbReference>
<keyword evidence="8" id="KW-0276">Fatty acid metabolism</keyword>
<evidence type="ECO:0000256" key="1">
    <source>
        <dbReference type="ARBA" id="ARBA00004651"/>
    </source>
</evidence>
<feature type="domain" description="AMP-dependent synthetase/ligase" evidence="23">
    <location>
        <begin position="240"/>
        <end position="589"/>
    </location>
</feature>
<gene>
    <name evidence="25" type="ORF">L596_004330</name>
</gene>
<evidence type="ECO:0000256" key="4">
    <source>
        <dbReference type="ARBA" id="ARBA00022475"/>
    </source>
</evidence>
<name>A0A4U8UVF0_STECR</name>
<dbReference type="InterPro" id="IPR000873">
    <property type="entry name" value="AMP-dep_synth/lig_dom"/>
</dbReference>
<evidence type="ECO:0000259" key="24">
    <source>
        <dbReference type="Pfam" id="PF13193"/>
    </source>
</evidence>
<keyword evidence="11" id="KW-0445">Lipid transport</keyword>
<keyword evidence="12 22" id="KW-0472">Membrane</keyword>
<dbReference type="GO" id="GO:0044539">
    <property type="term" value="P:long-chain fatty acid import into cell"/>
    <property type="evidence" value="ECO:0007669"/>
    <property type="project" value="TreeGrafter"/>
</dbReference>
<dbReference type="PROSITE" id="PS00455">
    <property type="entry name" value="AMP_BINDING"/>
    <property type="match status" value="1"/>
</dbReference>
<evidence type="ECO:0000256" key="9">
    <source>
        <dbReference type="ARBA" id="ARBA00022840"/>
    </source>
</evidence>
<evidence type="ECO:0000256" key="22">
    <source>
        <dbReference type="SAM" id="Phobius"/>
    </source>
</evidence>
<dbReference type="AlphaFoldDB" id="A0A4U8UVF0"/>
<keyword evidence="3" id="KW-0813">Transport</keyword>
<dbReference type="GO" id="GO:0005324">
    <property type="term" value="F:long-chain fatty acid transmembrane transporter activity"/>
    <property type="evidence" value="ECO:0007669"/>
    <property type="project" value="TreeGrafter"/>
</dbReference>
<dbReference type="PANTHER" id="PTHR43107:SF24">
    <property type="entry name" value="AMP-BINDING DOMAIN-CONTAINING PROTEIN"/>
    <property type="match status" value="1"/>
</dbReference>
<keyword evidence="8" id="KW-0443">Lipid metabolism</keyword>
<comment type="catalytic activity">
    <reaction evidence="15">
        <text>a very long-chain fatty acid + ATP + CoA = a very long-chain fatty acyl-CoA + AMP + diphosphate</text>
        <dbReference type="Rhea" id="RHEA:54536"/>
        <dbReference type="ChEBI" id="CHEBI:30616"/>
        <dbReference type="ChEBI" id="CHEBI:33019"/>
        <dbReference type="ChEBI" id="CHEBI:57287"/>
        <dbReference type="ChEBI" id="CHEBI:58950"/>
        <dbReference type="ChEBI" id="CHEBI:138261"/>
        <dbReference type="ChEBI" id="CHEBI:456215"/>
    </reaction>
    <physiologicalReaction direction="left-to-right" evidence="15">
        <dbReference type="Rhea" id="RHEA:54537"/>
    </physiologicalReaction>
</comment>
<dbReference type="GO" id="GO:0005886">
    <property type="term" value="C:plasma membrane"/>
    <property type="evidence" value="ECO:0007669"/>
    <property type="project" value="UniProtKB-SubCell"/>
</dbReference>
<dbReference type="GO" id="GO:0005524">
    <property type="term" value="F:ATP binding"/>
    <property type="evidence" value="ECO:0007669"/>
    <property type="project" value="UniProtKB-KW"/>
</dbReference>
<keyword evidence="6 22" id="KW-0812">Transmembrane</keyword>
<feature type="transmembrane region" description="Helical" evidence="22">
    <location>
        <begin position="161"/>
        <end position="192"/>
    </location>
</feature>
<reference evidence="25 26" key="1">
    <citation type="journal article" date="2015" name="Genome Biol.">
        <title>Comparative genomics of Steinernema reveals deeply conserved gene regulatory networks.</title>
        <authorList>
            <person name="Dillman A.R."/>
            <person name="Macchietto M."/>
            <person name="Porter C.F."/>
            <person name="Rogers A."/>
            <person name="Williams B."/>
            <person name="Antoshechkin I."/>
            <person name="Lee M.M."/>
            <person name="Goodwin Z."/>
            <person name="Lu X."/>
            <person name="Lewis E.E."/>
            <person name="Goodrich-Blair H."/>
            <person name="Stock S.P."/>
            <person name="Adams B.J."/>
            <person name="Sternberg P.W."/>
            <person name="Mortazavi A."/>
        </authorList>
    </citation>
    <scope>NUCLEOTIDE SEQUENCE [LARGE SCALE GENOMIC DNA]</scope>
    <source>
        <strain evidence="25 26">ALL</strain>
    </source>
</reference>
<evidence type="ECO:0000256" key="2">
    <source>
        <dbReference type="ARBA" id="ARBA00006432"/>
    </source>
</evidence>
<evidence type="ECO:0000256" key="8">
    <source>
        <dbReference type="ARBA" id="ARBA00022832"/>
    </source>
</evidence>
<dbReference type="GO" id="GO:0005789">
    <property type="term" value="C:endoplasmic reticulum membrane"/>
    <property type="evidence" value="ECO:0007669"/>
    <property type="project" value="TreeGrafter"/>
</dbReference>
<dbReference type="STRING" id="34508.A0A4U8UVF0"/>
<keyword evidence="10 22" id="KW-1133">Transmembrane helix</keyword>
<evidence type="ECO:0000256" key="15">
    <source>
        <dbReference type="ARBA" id="ARBA00036527"/>
    </source>
</evidence>
<evidence type="ECO:0000256" key="7">
    <source>
        <dbReference type="ARBA" id="ARBA00022741"/>
    </source>
</evidence>
<dbReference type="InterPro" id="IPR045851">
    <property type="entry name" value="AMP-bd_C_sf"/>
</dbReference>
<evidence type="ECO:0000313" key="25">
    <source>
        <dbReference type="EMBL" id="TMS37390.1"/>
    </source>
</evidence>
<comment type="function">
    <text evidence="19">Acyl-CoA synthetase required for both the import of long chain fatty acids (LCFAs) (C14-C18) and the activation very long chain fatty acids (VLCFAs) (C20-C26) by esterification of the fatty acids into metabolically active CoA-thioesters for subsequent degradation or incorporation into phospholipids. The transport and fatty acyl-CoA synthetase activities are genetically separable and are thus independent activities. Esterifies VLCFAs in the peroxisome matrix. The VLCFAs are actively transported into peroxisomes by a PXA1-PXA2 heterodimeric transporter in the peroxisomal membrane.</text>
</comment>
<keyword evidence="13" id="KW-0576">Peroxisome</keyword>
<dbReference type="Gene3D" id="3.40.50.12780">
    <property type="entry name" value="N-terminal domain of ligase-like"/>
    <property type="match status" value="1"/>
</dbReference>